<dbReference type="OrthoDB" id="8817850at2759"/>
<proteinExistence type="predicted"/>
<comment type="caution">
    <text evidence="3">The sequence shown here is derived from an EMBL/GenBank/DDBJ whole genome shotgun (WGS) entry which is preliminary data.</text>
</comment>
<dbReference type="PANTHER" id="PTHR45749">
    <property type="match status" value="1"/>
</dbReference>
<dbReference type="InterPro" id="IPR012337">
    <property type="entry name" value="RNaseH-like_sf"/>
</dbReference>
<dbReference type="InterPro" id="IPR025398">
    <property type="entry name" value="DUF4371"/>
</dbReference>
<dbReference type="Proteomes" id="UP001152622">
    <property type="component" value="Chromosome 4"/>
</dbReference>
<evidence type="ECO:0000259" key="2">
    <source>
        <dbReference type="Pfam" id="PF14291"/>
    </source>
</evidence>
<dbReference type="Pfam" id="PF14291">
    <property type="entry name" value="DUF4371"/>
    <property type="match status" value="1"/>
</dbReference>
<dbReference type="PANTHER" id="PTHR45749:SF21">
    <property type="entry name" value="DUF4371 DOMAIN-CONTAINING PROTEIN"/>
    <property type="match status" value="1"/>
</dbReference>
<gene>
    <name evidence="3" type="ORF">SKAU_G00137870</name>
</gene>
<feature type="region of interest" description="Disordered" evidence="1">
    <location>
        <begin position="201"/>
        <end position="220"/>
    </location>
</feature>
<feature type="domain" description="DUF4371" evidence="2">
    <location>
        <begin position="3"/>
        <end position="56"/>
    </location>
</feature>
<evidence type="ECO:0000256" key="1">
    <source>
        <dbReference type="SAM" id="MobiDB-lite"/>
    </source>
</evidence>
<sequence length="232" mass="26306">MEIKERFIQVCNVQSTSGDALEKLVMALLEENDLKIDNIRDQGYDGAANMSGRFKGLQSRILKRNPKALYVHCQAHCLNLVLVESAKSNMCFVSFFNLVEKLYAFVANSSKRHSAFIEMQKRLYPDQRPLELKKLSDTRWACRETALKTLRKVTATASDALQQKDMDLAAAYKIVDGVLQRLAHSRTEDEFEKMYKQATEKAASVGLDPPSEVPGQARRRKVPEKFKFAATV</sequence>
<dbReference type="SUPFAM" id="SSF53098">
    <property type="entry name" value="Ribonuclease H-like"/>
    <property type="match status" value="1"/>
</dbReference>
<name>A0A9Q1J3P7_SYNKA</name>
<reference evidence="3" key="1">
    <citation type="journal article" date="2023" name="Science">
        <title>Genome structures resolve the early diversification of teleost fishes.</title>
        <authorList>
            <person name="Parey E."/>
            <person name="Louis A."/>
            <person name="Montfort J."/>
            <person name="Bouchez O."/>
            <person name="Roques C."/>
            <person name="Iampietro C."/>
            <person name="Lluch J."/>
            <person name="Castinel A."/>
            <person name="Donnadieu C."/>
            <person name="Desvignes T."/>
            <person name="Floi Bucao C."/>
            <person name="Jouanno E."/>
            <person name="Wen M."/>
            <person name="Mejri S."/>
            <person name="Dirks R."/>
            <person name="Jansen H."/>
            <person name="Henkel C."/>
            <person name="Chen W.J."/>
            <person name="Zahm M."/>
            <person name="Cabau C."/>
            <person name="Klopp C."/>
            <person name="Thompson A.W."/>
            <person name="Robinson-Rechavi M."/>
            <person name="Braasch I."/>
            <person name="Lecointre G."/>
            <person name="Bobe J."/>
            <person name="Postlethwait J.H."/>
            <person name="Berthelot C."/>
            <person name="Roest Crollius H."/>
            <person name="Guiguen Y."/>
        </authorList>
    </citation>
    <scope>NUCLEOTIDE SEQUENCE</scope>
    <source>
        <strain evidence="3">WJC10195</strain>
    </source>
</reference>
<dbReference type="AlphaFoldDB" id="A0A9Q1J3P7"/>
<keyword evidence="4" id="KW-1185">Reference proteome</keyword>
<evidence type="ECO:0000313" key="4">
    <source>
        <dbReference type="Proteomes" id="UP001152622"/>
    </source>
</evidence>
<protein>
    <recommendedName>
        <fullName evidence="2">DUF4371 domain-containing protein</fullName>
    </recommendedName>
</protein>
<evidence type="ECO:0000313" key="3">
    <source>
        <dbReference type="EMBL" id="KAJ8364956.1"/>
    </source>
</evidence>
<dbReference type="EMBL" id="JAINUF010000004">
    <property type="protein sequence ID" value="KAJ8364956.1"/>
    <property type="molecule type" value="Genomic_DNA"/>
</dbReference>
<accession>A0A9Q1J3P7</accession>
<organism evidence="3 4">
    <name type="scientific">Synaphobranchus kaupii</name>
    <name type="common">Kaup's arrowtooth eel</name>
    <dbReference type="NCBI Taxonomy" id="118154"/>
    <lineage>
        <taxon>Eukaryota</taxon>
        <taxon>Metazoa</taxon>
        <taxon>Chordata</taxon>
        <taxon>Craniata</taxon>
        <taxon>Vertebrata</taxon>
        <taxon>Euteleostomi</taxon>
        <taxon>Actinopterygii</taxon>
        <taxon>Neopterygii</taxon>
        <taxon>Teleostei</taxon>
        <taxon>Anguilliformes</taxon>
        <taxon>Synaphobranchidae</taxon>
        <taxon>Synaphobranchus</taxon>
    </lineage>
</organism>